<dbReference type="Proteomes" id="UP000515789">
    <property type="component" value="Chromosome"/>
</dbReference>
<keyword evidence="1" id="KW-0812">Transmembrane</keyword>
<gene>
    <name evidence="2" type="ORF">E5259_20000</name>
</gene>
<feature type="transmembrane region" description="Helical" evidence="1">
    <location>
        <begin position="266"/>
        <end position="287"/>
    </location>
</feature>
<evidence type="ECO:0000313" key="2">
    <source>
        <dbReference type="EMBL" id="QMW79701.1"/>
    </source>
</evidence>
<keyword evidence="1" id="KW-1133">Transmembrane helix</keyword>
<evidence type="ECO:0000256" key="1">
    <source>
        <dbReference type="SAM" id="Phobius"/>
    </source>
</evidence>
<name>A0A7G5MYK8_9FIRM</name>
<dbReference type="EMBL" id="CP039126">
    <property type="protein sequence ID" value="QMW79701.1"/>
    <property type="molecule type" value="Genomic_DNA"/>
</dbReference>
<accession>A0A7G5MYK8</accession>
<organism evidence="2 3">
    <name type="scientific">Blautia producta</name>
    <dbReference type="NCBI Taxonomy" id="33035"/>
    <lineage>
        <taxon>Bacteria</taxon>
        <taxon>Bacillati</taxon>
        <taxon>Bacillota</taxon>
        <taxon>Clostridia</taxon>
        <taxon>Lachnospirales</taxon>
        <taxon>Lachnospiraceae</taxon>
        <taxon>Blautia</taxon>
    </lineage>
</organism>
<evidence type="ECO:0000313" key="3">
    <source>
        <dbReference type="Proteomes" id="UP000515789"/>
    </source>
</evidence>
<reference evidence="2 3" key="1">
    <citation type="submission" date="2019-04" db="EMBL/GenBank/DDBJ databases">
        <authorList>
            <person name="Schori C."/>
            <person name="Ahrens C."/>
        </authorList>
    </citation>
    <scope>NUCLEOTIDE SEQUENCE [LARGE SCALE GENOMIC DNA]</scope>
    <source>
        <strain evidence="2 3">DSM 2950</strain>
    </source>
</reference>
<keyword evidence="1" id="KW-0472">Membrane</keyword>
<protein>
    <submittedName>
        <fullName evidence="2">Uncharacterized protein</fullName>
    </submittedName>
</protein>
<dbReference type="AlphaFoldDB" id="A0A7G5MYK8"/>
<dbReference type="RefSeq" id="WP_018593570.1">
    <property type="nucleotide sequence ID" value="NZ_AP031416.1"/>
</dbReference>
<sequence length="298" mass="33218">MKKNSRVIILGVLISIFFIAQDVMADSIEKLKDSEDYDSIYNIESQIVQFVNNGPTTSSGGRQITIEDVDLDNAVKEYLDTPLIENKLIDYAEVMDALNKSPYMWIVSIRADEVLYEACVTRERDENGQQTGPWGVEGVYVYEPGNLTLEEQLNASLEKNEIGINAYQFFLVGGVAPIRQPLFMALDNERILYVIPARTSAAAMITDSSKTRSNIYSDEELEPSDPDGFQAYDFKSVMQAAANVPDTFGQGGGSAVIDIGKKSQPIAQYVITASAVIVFIIFGVIFLRRKKFKNKYKL</sequence>
<dbReference type="GeneID" id="75054935"/>
<proteinExistence type="predicted"/>